<evidence type="ECO:0000313" key="7">
    <source>
        <dbReference type="Proteomes" id="UP000260773"/>
    </source>
</evidence>
<comment type="caution">
    <text evidence="5">The sequence shown here is derived from an EMBL/GenBank/DDBJ whole genome shotgun (WGS) entry which is preliminary data.</text>
</comment>
<dbReference type="InterPro" id="IPR000524">
    <property type="entry name" value="Tscrpt_reg_HTH_GntR"/>
</dbReference>
<dbReference type="EMBL" id="QVFD01000008">
    <property type="protein sequence ID" value="RGC46826.1"/>
    <property type="molecule type" value="Genomic_DNA"/>
</dbReference>
<dbReference type="InterPro" id="IPR036388">
    <property type="entry name" value="WH-like_DNA-bd_sf"/>
</dbReference>
<name>A0A3E2TFB0_9FIRM</name>
<dbReference type="CDD" id="cd07377">
    <property type="entry name" value="WHTH_GntR"/>
    <property type="match status" value="1"/>
</dbReference>
<dbReference type="PROSITE" id="PS50949">
    <property type="entry name" value="HTH_GNTR"/>
    <property type="match status" value="1"/>
</dbReference>
<dbReference type="Proteomes" id="UP000260773">
    <property type="component" value="Unassembled WGS sequence"/>
</dbReference>
<evidence type="ECO:0000256" key="3">
    <source>
        <dbReference type="ARBA" id="ARBA00023163"/>
    </source>
</evidence>
<dbReference type="PANTHER" id="PTHR38445:SF6">
    <property type="entry name" value="GNTR-FAMILY TRANSCRIPTIONAL REGULATOR"/>
    <property type="match status" value="1"/>
</dbReference>
<gene>
    <name evidence="5" type="ORF">DW070_14980</name>
    <name evidence="6" type="ORF">DW747_09950</name>
</gene>
<organism evidence="5 7">
    <name type="scientific">Coprococcus catus</name>
    <dbReference type="NCBI Taxonomy" id="116085"/>
    <lineage>
        <taxon>Bacteria</taxon>
        <taxon>Bacillati</taxon>
        <taxon>Bacillota</taxon>
        <taxon>Clostridia</taxon>
        <taxon>Lachnospirales</taxon>
        <taxon>Lachnospiraceae</taxon>
        <taxon>Coprococcus</taxon>
    </lineage>
</organism>
<evidence type="ECO:0000313" key="6">
    <source>
        <dbReference type="EMBL" id="RGC46826.1"/>
    </source>
</evidence>
<dbReference type="Pfam" id="PF00392">
    <property type="entry name" value="GntR"/>
    <property type="match status" value="1"/>
</dbReference>
<dbReference type="EMBL" id="QVEP01000055">
    <property type="protein sequence ID" value="RGB74307.1"/>
    <property type="molecule type" value="Genomic_DNA"/>
</dbReference>
<dbReference type="RefSeq" id="WP_117529036.1">
    <property type="nucleotide sequence ID" value="NZ_JAQDKA010000006.1"/>
</dbReference>
<evidence type="ECO:0000313" key="5">
    <source>
        <dbReference type="EMBL" id="RGB74307.1"/>
    </source>
</evidence>
<feature type="domain" description="HTH gntR-type" evidence="4">
    <location>
        <begin position="7"/>
        <end position="75"/>
    </location>
</feature>
<accession>A0A3E2TFB0</accession>
<dbReference type="GO" id="GO:0003700">
    <property type="term" value="F:DNA-binding transcription factor activity"/>
    <property type="evidence" value="ECO:0007669"/>
    <property type="project" value="InterPro"/>
</dbReference>
<keyword evidence="1" id="KW-0805">Transcription regulation</keyword>
<dbReference type="Proteomes" id="UP000261231">
    <property type="component" value="Unassembled WGS sequence"/>
</dbReference>
<dbReference type="SMART" id="SM00345">
    <property type="entry name" value="HTH_GNTR"/>
    <property type="match status" value="1"/>
</dbReference>
<keyword evidence="3" id="KW-0804">Transcription</keyword>
<keyword evidence="2" id="KW-0238">DNA-binding</keyword>
<dbReference type="GO" id="GO:0003677">
    <property type="term" value="F:DNA binding"/>
    <property type="evidence" value="ECO:0007669"/>
    <property type="project" value="UniProtKB-KW"/>
</dbReference>
<keyword evidence="8" id="KW-1185">Reference proteome</keyword>
<protein>
    <submittedName>
        <fullName evidence="5">GntR family transcriptional regulator</fullName>
    </submittedName>
</protein>
<dbReference type="PANTHER" id="PTHR38445">
    <property type="entry name" value="HTH-TYPE TRANSCRIPTIONAL REPRESSOR YTRA"/>
    <property type="match status" value="1"/>
</dbReference>
<dbReference type="AlphaFoldDB" id="A0A3E2TFB0"/>
<dbReference type="Gene3D" id="1.10.10.10">
    <property type="entry name" value="Winged helix-like DNA-binding domain superfamily/Winged helix DNA-binding domain"/>
    <property type="match status" value="1"/>
</dbReference>
<evidence type="ECO:0000313" key="8">
    <source>
        <dbReference type="Proteomes" id="UP000261231"/>
    </source>
</evidence>
<reference evidence="7 8" key="1">
    <citation type="submission" date="2018-08" db="EMBL/GenBank/DDBJ databases">
        <title>A genome reference for cultivated species of the human gut microbiota.</title>
        <authorList>
            <person name="Zou Y."/>
            <person name="Xue W."/>
            <person name="Luo G."/>
        </authorList>
    </citation>
    <scope>NUCLEOTIDE SEQUENCE [LARGE SCALE GENOMIC DNA]</scope>
    <source>
        <strain evidence="5 7">AF45-17</strain>
        <strain evidence="6 8">AM28-39</strain>
    </source>
</reference>
<evidence type="ECO:0000256" key="2">
    <source>
        <dbReference type="ARBA" id="ARBA00023125"/>
    </source>
</evidence>
<evidence type="ECO:0000259" key="4">
    <source>
        <dbReference type="PROSITE" id="PS50949"/>
    </source>
</evidence>
<evidence type="ECO:0000256" key="1">
    <source>
        <dbReference type="ARBA" id="ARBA00023015"/>
    </source>
</evidence>
<sequence>MRYENDRPIYLQVIEDISRRLIQGELALGEKLPSVREMAVQYQINPNTASRVYKEMESRGLCYTKRGMGTFITEDSGMIKMLQSEMAEDCLDTFLQGMQAIGIGLDEMIQLLRERYAKEEL</sequence>
<dbReference type="InterPro" id="IPR036390">
    <property type="entry name" value="WH_DNA-bd_sf"/>
</dbReference>
<proteinExistence type="predicted"/>
<dbReference type="SUPFAM" id="SSF46785">
    <property type="entry name" value="Winged helix' DNA-binding domain"/>
    <property type="match status" value="1"/>
</dbReference>
<dbReference type="OrthoDB" id="163333at2"/>